<evidence type="ECO:0000256" key="1">
    <source>
        <dbReference type="SAM" id="SignalP"/>
    </source>
</evidence>
<reference evidence="3" key="1">
    <citation type="submission" date="2016-03" db="EMBL/GenBank/DDBJ databases">
        <title>Complete genome sequence of the type strain Actinoalloteichus hymeniacidonis DSM 45092.</title>
        <authorList>
            <person name="Schaffert L."/>
            <person name="Albersmeier A."/>
            <person name="Winkler A."/>
            <person name="Kalinowski J."/>
            <person name="Zotchev S."/>
            <person name="Ruckert C."/>
        </authorList>
    </citation>
    <scope>NUCLEOTIDE SEQUENCE [LARGE SCALE GENOMIC DNA]</scope>
    <source>
        <strain evidence="3">HPA177(T) (DSM 45092(T))</strain>
    </source>
</reference>
<name>A0AAC9MZW0_9PSEU</name>
<evidence type="ECO:0000313" key="2">
    <source>
        <dbReference type="EMBL" id="AOS64904.1"/>
    </source>
</evidence>
<dbReference type="PROSITE" id="PS51257">
    <property type="entry name" value="PROKAR_LIPOPROTEIN"/>
    <property type="match status" value="1"/>
</dbReference>
<feature type="signal peptide" evidence="1">
    <location>
        <begin position="1"/>
        <end position="22"/>
    </location>
</feature>
<sequence>MKRSTRSLAVAFSLAVLTGCGAQGGAGTACTAIAGRTGIGLTIAAQVASELSGATVRLCQDDCVDIELPVCRDAGDCTSNGLRPGSETVDTGCSGDDPSDVCGASAVPTGELTGFVDYTELATGPAEVTVTLTDRRDTQILSETITAAAEATYPNGPDCGARGVSAAVSVTDQGVLVAS</sequence>
<dbReference type="RefSeq" id="WP_157421203.1">
    <property type="nucleotide sequence ID" value="NZ_CP014859.1"/>
</dbReference>
<organism evidence="2 3">
    <name type="scientific">Actinoalloteichus hymeniacidonis</name>
    <dbReference type="NCBI Taxonomy" id="340345"/>
    <lineage>
        <taxon>Bacteria</taxon>
        <taxon>Bacillati</taxon>
        <taxon>Actinomycetota</taxon>
        <taxon>Actinomycetes</taxon>
        <taxon>Pseudonocardiales</taxon>
        <taxon>Pseudonocardiaceae</taxon>
        <taxon>Actinoalloteichus</taxon>
    </lineage>
</organism>
<keyword evidence="1" id="KW-0732">Signal</keyword>
<keyword evidence="3" id="KW-1185">Reference proteome</keyword>
<dbReference type="KEGG" id="ahm:TL08_20565"/>
<protein>
    <submittedName>
        <fullName evidence="2">Uncharacterized protein</fullName>
    </submittedName>
</protein>
<proteinExistence type="predicted"/>
<dbReference type="AlphaFoldDB" id="A0AAC9MZW0"/>
<dbReference type="Proteomes" id="UP000095210">
    <property type="component" value="Chromosome"/>
</dbReference>
<accession>A0AAC9MZW0</accession>
<evidence type="ECO:0000313" key="3">
    <source>
        <dbReference type="Proteomes" id="UP000095210"/>
    </source>
</evidence>
<dbReference type="EMBL" id="CP014859">
    <property type="protein sequence ID" value="AOS64904.1"/>
    <property type="molecule type" value="Genomic_DNA"/>
</dbReference>
<feature type="chain" id="PRO_5042288001" evidence="1">
    <location>
        <begin position="23"/>
        <end position="179"/>
    </location>
</feature>
<gene>
    <name evidence="2" type="ORF">TL08_20565</name>
</gene>